<evidence type="ECO:0000313" key="6">
    <source>
        <dbReference type="EMBL" id="MFD0868378.1"/>
    </source>
</evidence>
<dbReference type="RefSeq" id="WP_379286316.1">
    <property type="nucleotide sequence ID" value="NZ_JBHTIU010000012.1"/>
</dbReference>
<evidence type="ECO:0000256" key="1">
    <source>
        <dbReference type="ARBA" id="ARBA00023015"/>
    </source>
</evidence>
<keyword evidence="3" id="KW-0804">Transcription</keyword>
<keyword evidence="7" id="KW-1185">Reference proteome</keyword>
<organism evidence="6 7">
    <name type="scientific">Paenibacillus residui</name>
    <dbReference type="NCBI Taxonomy" id="629724"/>
    <lineage>
        <taxon>Bacteria</taxon>
        <taxon>Bacillati</taxon>
        <taxon>Bacillota</taxon>
        <taxon>Bacilli</taxon>
        <taxon>Bacillales</taxon>
        <taxon>Paenibacillaceae</taxon>
        <taxon>Paenibacillus</taxon>
    </lineage>
</organism>
<evidence type="ECO:0000313" key="7">
    <source>
        <dbReference type="Proteomes" id="UP001597120"/>
    </source>
</evidence>
<dbReference type="Gene3D" id="1.10.10.10">
    <property type="entry name" value="Winged helix-like DNA-binding domain superfamily/Winged helix DNA-binding domain"/>
    <property type="match status" value="1"/>
</dbReference>
<dbReference type="EMBL" id="JBHTIU010000012">
    <property type="protein sequence ID" value="MFD0868378.1"/>
    <property type="molecule type" value="Genomic_DNA"/>
</dbReference>
<proteinExistence type="predicted"/>
<evidence type="ECO:0000256" key="2">
    <source>
        <dbReference type="ARBA" id="ARBA00023125"/>
    </source>
</evidence>
<dbReference type="PROSITE" id="PS51071">
    <property type="entry name" value="HTH_RPIR"/>
    <property type="match status" value="1"/>
</dbReference>
<feature type="domain" description="HTH rpiR-type" evidence="4">
    <location>
        <begin position="10"/>
        <end position="86"/>
    </location>
</feature>
<evidence type="ECO:0000259" key="4">
    <source>
        <dbReference type="PROSITE" id="PS51071"/>
    </source>
</evidence>
<comment type="caution">
    <text evidence="6">The sequence shown here is derived from an EMBL/GenBank/DDBJ whole genome shotgun (WGS) entry which is preliminary data.</text>
</comment>
<keyword evidence="1" id="KW-0805">Transcription regulation</keyword>
<keyword evidence="2" id="KW-0238">DNA-binding</keyword>
<accession>A0ABW3D519</accession>
<feature type="domain" description="SIS" evidence="5">
    <location>
        <begin position="130"/>
        <end position="270"/>
    </location>
</feature>
<name>A0ABW3D519_9BACL</name>
<dbReference type="InterPro" id="IPR000281">
    <property type="entry name" value="HTH_RpiR"/>
</dbReference>
<dbReference type="SUPFAM" id="SSF46689">
    <property type="entry name" value="Homeodomain-like"/>
    <property type="match status" value="1"/>
</dbReference>
<gene>
    <name evidence="6" type="ORF">ACFQ03_04400</name>
</gene>
<dbReference type="InterPro" id="IPR046348">
    <property type="entry name" value="SIS_dom_sf"/>
</dbReference>
<dbReference type="InterPro" id="IPR009057">
    <property type="entry name" value="Homeodomain-like_sf"/>
</dbReference>
<dbReference type="SUPFAM" id="SSF53697">
    <property type="entry name" value="SIS domain"/>
    <property type="match status" value="1"/>
</dbReference>
<dbReference type="InterPro" id="IPR047640">
    <property type="entry name" value="RpiR-like"/>
</dbReference>
<dbReference type="Proteomes" id="UP001597120">
    <property type="component" value="Unassembled WGS sequence"/>
</dbReference>
<dbReference type="PROSITE" id="PS00356">
    <property type="entry name" value="HTH_LACI_1"/>
    <property type="match status" value="1"/>
</dbReference>
<dbReference type="Gene3D" id="3.40.50.10490">
    <property type="entry name" value="Glucose-6-phosphate isomerase like protein, domain 1"/>
    <property type="match status" value="1"/>
</dbReference>
<dbReference type="CDD" id="cd05013">
    <property type="entry name" value="SIS_RpiR"/>
    <property type="match status" value="1"/>
</dbReference>
<dbReference type="PANTHER" id="PTHR30514">
    <property type="entry name" value="GLUCOKINASE"/>
    <property type="match status" value="1"/>
</dbReference>
<dbReference type="InterPro" id="IPR035472">
    <property type="entry name" value="RpiR-like_SIS"/>
</dbReference>
<evidence type="ECO:0000259" key="5">
    <source>
        <dbReference type="PROSITE" id="PS51464"/>
    </source>
</evidence>
<dbReference type="Pfam" id="PF01418">
    <property type="entry name" value="HTH_6"/>
    <property type="match status" value="1"/>
</dbReference>
<dbReference type="PROSITE" id="PS51464">
    <property type="entry name" value="SIS"/>
    <property type="match status" value="1"/>
</dbReference>
<sequence length="288" mass="31245">MKTNKISDLNNSLLMINSIYSSLTKSEKKVADTVMKDPEAAVFYTITDLAEKADVGETSVIRLCRKLGFKGYQEFKLSIVQDLASPAEQIMGEIEENDNMETIAKKITAHNTQALHNALSLLNEQHLNKVADAIIRADRLFFCGVGSSGLTAMDAKYRFMRLGFQADAVMDSHMMAMNVALVGKNDVVAVISTSGSTKDVVNAVSIAKANGAFIFCITNHGKSPVTQQADAVLLGTSRETPLQGGAFSSKLTQIHLLDILSTVVALRQKDMTYAALEKTAKAVSDKLY</sequence>
<dbReference type="PANTHER" id="PTHR30514:SF1">
    <property type="entry name" value="HTH-TYPE TRANSCRIPTIONAL REGULATOR HEXR-RELATED"/>
    <property type="match status" value="1"/>
</dbReference>
<dbReference type="Pfam" id="PF01380">
    <property type="entry name" value="SIS"/>
    <property type="match status" value="1"/>
</dbReference>
<dbReference type="InterPro" id="IPR001347">
    <property type="entry name" value="SIS_dom"/>
</dbReference>
<protein>
    <submittedName>
        <fullName evidence="6">MurR/RpiR family transcriptional regulator</fullName>
    </submittedName>
</protein>
<dbReference type="InterPro" id="IPR036388">
    <property type="entry name" value="WH-like_DNA-bd_sf"/>
</dbReference>
<evidence type="ECO:0000256" key="3">
    <source>
        <dbReference type="ARBA" id="ARBA00023163"/>
    </source>
</evidence>
<reference evidence="7" key="1">
    <citation type="journal article" date="2019" name="Int. J. Syst. Evol. Microbiol.">
        <title>The Global Catalogue of Microorganisms (GCM) 10K type strain sequencing project: providing services to taxonomists for standard genome sequencing and annotation.</title>
        <authorList>
            <consortium name="The Broad Institute Genomics Platform"/>
            <consortium name="The Broad Institute Genome Sequencing Center for Infectious Disease"/>
            <person name="Wu L."/>
            <person name="Ma J."/>
        </authorList>
    </citation>
    <scope>NUCLEOTIDE SEQUENCE [LARGE SCALE GENOMIC DNA]</scope>
    <source>
        <strain evidence="7">CCUG 57263</strain>
    </source>
</reference>